<dbReference type="InterPro" id="IPR006384">
    <property type="entry name" value="HAD_hydro_PyrdxlP_Pase-like"/>
</dbReference>
<sequence length="149" mass="17134">MDLPTLIVFDFDHTIVDDNTDLIVRNLLPDDQLTDEVQNLYLKNGWTLYMNKIFELLHKNSIGLKEIEAAIIDIPSTPGFDVLIKELHILGYEIIIISDSNSLLIDIWLKSRQLDKSISKVFTNPAHVSDDGMIKINMYHVQDFCKLSF</sequence>
<dbReference type="RefSeq" id="XP_015173726.1">
    <property type="nucleotide sequence ID" value="XM_015318240.1"/>
</dbReference>
<dbReference type="NCBIfam" id="TIGR01488">
    <property type="entry name" value="HAD-SF-IB"/>
    <property type="match status" value="1"/>
</dbReference>
<name>A0ABM1I0I9_POLDO</name>
<keyword evidence="6" id="KW-1185">Reference proteome</keyword>
<evidence type="ECO:0000256" key="2">
    <source>
        <dbReference type="ARBA" id="ARBA00008541"/>
    </source>
</evidence>
<evidence type="ECO:0000313" key="7">
    <source>
        <dbReference type="RefSeq" id="XP_015173726.1"/>
    </source>
</evidence>
<evidence type="ECO:0000256" key="4">
    <source>
        <dbReference type="ARBA" id="ARBA00022801"/>
    </source>
</evidence>
<dbReference type="Gene3D" id="3.40.50.1000">
    <property type="entry name" value="HAD superfamily/HAD-like"/>
    <property type="match status" value="1"/>
</dbReference>
<dbReference type="Proteomes" id="UP000694924">
    <property type="component" value="Unplaced"/>
</dbReference>
<keyword evidence="3" id="KW-0479">Metal-binding</keyword>
<keyword evidence="4" id="KW-0378">Hydrolase</keyword>
<organism evidence="6 7">
    <name type="scientific">Polistes dominula</name>
    <name type="common">European paper wasp</name>
    <name type="synonym">Vespa dominula</name>
    <dbReference type="NCBI Taxonomy" id="743375"/>
    <lineage>
        <taxon>Eukaryota</taxon>
        <taxon>Metazoa</taxon>
        <taxon>Ecdysozoa</taxon>
        <taxon>Arthropoda</taxon>
        <taxon>Hexapoda</taxon>
        <taxon>Insecta</taxon>
        <taxon>Pterygota</taxon>
        <taxon>Neoptera</taxon>
        <taxon>Endopterygota</taxon>
        <taxon>Hymenoptera</taxon>
        <taxon>Apocrita</taxon>
        <taxon>Aculeata</taxon>
        <taxon>Vespoidea</taxon>
        <taxon>Vespidae</taxon>
        <taxon>Polistinae</taxon>
        <taxon>Polistini</taxon>
        <taxon>Polistes</taxon>
    </lineage>
</organism>
<evidence type="ECO:0000256" key="5">
    <source>
        <dbReference type="ARBA" id="ARBA00022842"/>
    </source>
</evidence>
<evidence type="ECO:0000256" key="3">
    <source>
        <dbReference type="ARBA" id="ARBA00022723"/>
    </source>
</evidence>
<keyword evidence="5" id="KW-0460">Magnesium</keyword>
<comment type="cofactor">
    <cofactor evidence="1">
        <name>Mg(2+)</name>
        <dbReference type="ChEBI" id="CHEBI:18420"/>
    </cofactor>
</comment>
<evidence type="ECO:0000313" key="6">
    <source>
        <dbReference type="Proteomes" id="UP000694924"/>
    </source>
</evidence>
<dbReference type="PANTHER" id="PTHR20889">
    <property type="entry name" value="PHOSPHATASE, ORPHAN 1, 2"/>
    <property type="match status" value="1"/>
</dbReference>
<gene>
    <name evidence="7" type="primary">LOC107064991</name>
</gene>
<dbReference type="InterPro" id="IPR016965">
    <property type="entry name" value="Pase_PHOSPHO-typ"/>
</dbReference>
<dbReference type="PANTHER" id="PTHR20889:SF12">
    <property type="entry name" value="LP01149P"/>
    <property type="match status" value="1"/>
</dbReference>
<evidence type="ECO:0000256" key="1">
    <source>
        <dbReference type="ARBA" id="ARBA00001946"/>
    </source>
</evidence>
<dbReference type="GeneID" id="107064991"/>
<dbReference type="NCBIfam" id="TIGR01489">
    <property type="entry name" value="DKMTPPase-SF"/>
    <property type="match status" value="1"/>
</dbReference>
<reference evidence="7" key="1">
    <citation type="submission" date="2025-08" db="UniProtKB">
        <authorList>
            <consortium name="RefSeq"/>
        </authorList>
    </citation>
    <scope>IDENTIFICATION</scope>
    <source>
        <tissue evidence="7">Whole body</tissue>
    </source>
</reference>
<protein>
    <submittedName>
        <fullName evidence="7">Probable phosphatase phospho2 isoform X2</fullName>
    </submittedName>
</protein>
<proteinExistence type="inferred from homology"/>
<dbReference type="InterPro" id="IPR023214">
    <property type="entry name" value="HAD_sf"/>
</dbReference>
<comment type="similarity">
    <text evidence="2">Belongs to the HAD-like hydrolase superfamily. PHOSPHO family.</text>
</comment>
<accession>A0ABM1I0I9</accession>
<dbReference type="SUPFAM" id="SSF56784">
    <property type="entry name" value="HAD-like"/>
    <property type="match status" value="1"/>
</dbReference>
<dbReference type="Pfam" id="PF06888">
    <property type="entry name" value="Put_Phosphatase"/>
    <property type="match status" value="1"/>
</dbReference>
<dbReference type="InterPro" id="IPR036412">
    <property type="entry name" value="HAD-like_sf"/>
</dbReference>